<proteinExistence type="predicted"/>
<accession>A0A7J6FDA7</accession>
<evidence type="ECO:0000313" key="3">
    <source>
        <dbReference type="Proteomes" id="UP000525078"/>
    </source>
</evidence>
<gene>
    <name evidence="2" type="ORF">F8388_012361</name>
    <name evidence="1" type="ORF">G4B88_020014</name>
</gene>
<dbReference type="EMBL" id="JAATIP010000081">
    <property type="protein sequence ID" value="KAF4377260.1"/>
    <property type="molecule type" value="Genomic_DNA"/>
</dbReference>
<reference evidence="3 4" key="1">
    <citation type="journal article" date="2020" name="bioRxiv">
        <title>Sequence and annotation of 42 cannabis genomes reveals extensive copy number variation in cannabinoid synthesis and pathogen resistance genes.</title>
        <authorList>
            <person name="Mckernan K.J."/>
            <person name="Helbert Y."/>
            <person name="Kane L.T."/>
            <person name="Ebling H."/>
            <person name="Zhang L."/>
            <person name="Liu B."/>
            <person name="Eaton Z."/>
            <person name="Mclaughlin S."/>
            <person name="Kingan S."/>
            <person name="Baybayan P."/>
            <person name="Concepcion G."/>
            <person name="Jordan M."/>
            <person name="Riva A."/>
            <person name="Barbazuk W."/>
            <person name="Harkins T."/>
        </authorList>
    </citation>
    <scope>NUCLEOTIDE SEQUENCE [LARGE SCALE GENOMIC DNA]</scope>
    <source>
        <strain evidence="3 4">cv. Jamaican Lion 4</strain>
        <strain evidence="1">Father</strain>
        <strain evidence="2">Mother</strain>
        <tissue evidence="1">Leaf</tissue>
    </source>
</reference>
<comment type="caution">
    <text evidence="1">The sequence shown here is derived from an EMBL/GenBank/DDBJ whole genome shotgun (WGS) entry which is preliminary data.</text>
</comment>
<dbReference type="Proteomes" id="UP000525078">
    <property type="component" value="Unassembled WGS sequence"/>
</dbReference>
<name>A0A7J6FDA7_CANSA</name>
<evidence type="ECO:0000313" key="2">
    <source>
        <dbReference type="EMBL" id="KAF4377260.1"/>
    </source>
</evidence>
<protein>
    <submittedName>
        <fullName evidence="1">Uncharacterized protein</fullName>
    </submittedName>
</protein>
<keyword evidence="4" id="KW-1185">Reference proteome</keyword>
<evidence type="ECO:0000313" key="1">
    <source>
        <dbReference type="EMBL" id="KAF4368618.1"/>
    </source>
</evidence>
<dbReference type="EMBL" id="JAATIQ010000231">
    <property type="protein sequence ID" value="KAF4368618.1"/>
    <property type="molecule type" value="Genomic_DNA"/>
</dbReference>
<dbReference type="AlphaFoldDB" id="A0A7J6FDA7"/>
<organism evidence="1 4">
    <name type="scientific">Cannabis sativa</name>
    <name type="common">Hemp</name>
    <name type="synonym">Marijuana</name>
    <dbReference type="NCBI Taxonomy" id="3483"/>
    <lineage>
        <taxon>Eukaryota</taxon>
        <taxon>Viridiplantae</taxon>
        <taxon>Streptophyta</taxon>
        <taxon>Embryophyta</taxon>
        <taxon>Tracheophyta</taxon>
        <taxon>Spermatophyta</taxon>
        <taxon>Magnoliopsida</taxon>
        <taxon>eudicotyledons</taxon>
        <taxon>Gunneridae</taxon>
        <taxon>Pentapetalae</taxon>
        <taxon>rosids</taxon>
        <taxon>fabids</taxon>
        <taxon>Rosales</taxon>
        <taxon>Cannabaceae</taxon>
        <taxon>Cannabis</taxon>
    </lineage>
</organism>
<sequence length="59" mass="6149">MTHLRLGQFPVPHTAVSHLNGVVSIGGLGLDLGDNVAFLEADDGYGNDLAVGLEETHHA</sequence>
<evidence type="ECO:0000313" key="4">
    <source>
        <dbReference type="Proteomes" id="UP000583929"/>
    </source>
</evidence>
<dbReference type="Proteomes" id="UP000583929">
    <property type="component" value="Unassembled WGS sequence"/>
</dbReference>